<feature type="transmembrane region" description="Helical" evidence="4">
    <location>
        <begin position="38"/>
        <end position="57"/>
    </location>
</feature>
<feature type="transmembrane region" description="Helical" evidence="4">
    <location>
        <begin position="140"/>
        <end position="160"/>
    </location>
</feature>
<feature type="transmembrane region" description="Helical" evidence="4">
    <location>
        <begin position="12"/>
        <end position="32"/>
    </location>
</feature>
<dbReference type="PROSITE" id="PS50111">
    <property type="entry name" value="CHEMOTAXIS_TRANSDUC_2"/>
    <property type="match status" value="1"/>
</dbReference>
<dbReference type="SUPFAM" id="SSF58104">
    <property type="entry name" value="Methyl-accepting chemotaxis protein (MCP) signaling domain"/>
    <property type="match status" value="1"/>
</dbReference>
<evidence type="ECO:0000313" key="7">
    <source>
        <dbReference type="Proteomes" id="UP001256646"/>
    </source>
</evidence>
<feature type="transmembrane region" description="Helical" evidence="4">
    <location>
        <begin position="108"/>
        <end position="125"/>
    </location>
</feature>
<organism evidence="6 7">
    <name type="scientific">Clostridium aquiflavi</name>
    <dbReference type="NCBI Taxonomy" id="3073603"/>
    <lineage>
        <taxon>Bacteria</taxon>
        <taxon>Bacillati</taxon>
        <taxon>Bacillota</taxon>
        <taxon>Clostridia</taxon>
        <taxon>Eubacteriales</taxon>
        <taxon>Clostridiaceae</taxon>
        <taxon>Clostridium</taxon>
    </lineage>
</organism>
<feature type="domain" description="Methyl-accepting transducer" evidence="5">
    <location>
        <begin position="206"/>
        <end position="463"/>
    </location>
</feature>
<sequence>MNHSEMLKLKNIVMLLGLLVSLIGRISFDLFFKSGIHVIMPIIVIGGICIFILGCLIKKDHMIGAMYYSVTIFPILNILIMNLKPGLAAFVLIYYGIILTSIYQEEKVVIYNSIINIGVVIYFFFKYRVEVFNNANYEQLGLFIAYIVVMTGILVFLSILTKKAYKKSEENAKAIIESNSKSNELLSEINQTVNHLTDANIMIKSGIDNTGEIFNQITQSSNAVAAKTTEEVLIINKVIELMKNGAKNLNEVTTSIKKMENLSLKTENVVTNGINSFNEFSIEMNKVNSNIINVVDLIKELSNENKKIVQIIDSIGEISNQTNLLALNASIEAARAGEHGKGFAVVAEEVRKLAENSRDATEKISLILNNISGKTIIVSDEILNEQKSIEVCNKHTEAVKDLFNNINNNTSNVLHNSKNINCNCSILEKEFNDTLKEVNYVSKNIENIASSMEEVSSSIDDLNNNINSISKSYDDINKICIKLSELQYIQDI</sequence>
<evidence type="ECO:0000256" key="2">
    <source>
        <dbReference type="PROSITE-ProRule" id="PRU00284"/>
    </source>
</evidence>
<evidence type="ECO:0000313" key="6">
    <source>
        <dbReference type="EMBL" id="MDR5588209.1"/>
    </source>
</evidence>
<name>A0ABU1EIV2_9CLOT</name>
<keyword evidence="1 2" id="KW-0807">Transducer</keyword>
<dbReference type="SMART" id="SM00283">
    <property type="entry name" value="MA"/>
    <property type="match status" value="1"/>
</dbReference>
<evidence type="ECO:0000256" key="3">
    <source>
        <dbReference type="SAM" id="Coils"/>
    </source>
</evidence>
<keyword evidence="4" id="KW-1133">Transmembrane helix</keyword>
<gene>
    <name evidence="6" type="ORF">RGC78_12105</name>
</gene>
<feature type="transmembrane region" description="Helical" evidence="4">
    <location>
        <begin position="64"/>
        <end position="81"/>
    </location>
</feature>
<comment type="caution">
    <text evidence="6">The sequence shown here is derived from an EMBL/GenBank/DDBJ whole genome shotgun (WGS) entry which is preliminary data.</text>
</comment>
<evidence type="ECO:0000256" key="4">
    <source>
        <dbReference type="SAM" id="Phobius"/>
    </source>
</evidence>
<reference evidence="6 7" key="1">
    <citation type="submission" date="2023-09" db="EMBL/GenBank/DDBJ databases">
        <authorList>
            <person name="Zhai L."/>
        </authorList>
    </citation>
    <scope>NUCLEOTIDE SEQUENCE [LARGE SCALE GENOMIC DNA]</scope>
    <source>
        <strain evidence="6 7">5 N-1</strain>
    </source>
</reference>
<protein>
    <submittedName>
        <fullName evidence="6">Methyl-accepting chemotaxis protein</fullName>
    </submittedName>
</protein>
<accession>A0ABU1EIV2</accession>
<dbReference type="Proteomes" id="UP001256646">
    <property type="component" value="Unassembled WGS sequence"/>
</dbReference>
<dbReference type="PANTHER" id="PTHR32089">
    <property type="entry name" value="METHYL-ACCEPTING CHEMOTAXIS PROTEIN MCPB"/>
    <property type="match status" value="1"/>
</dbReference>
<dbReference type="RefSeq" id="WP_252223832.1">
    <property type="nucleotide sequence ID" value="NZ_JAVJAN010000032.1"/>
</dbReference>
<keyword evidence="3" id="KW-0175">Coiled coil</keyword>
<evidence type="ECO:0000256" key="1">
    <source>
        <dbReference type="ARBA" id="ARBA00023224"/>
    </source>
</evidence>
<keyword evidence="7" id="KW-1185">Reference proteome</keyword>
<feature type="transmembrane region" description="Helical" evidence="4">
    <location>
        <begin position="87"/>
        <end position="103"/>
    </location>
</feature>
<dbReference type="PANTHER" id="PTHR32089:SF112">
    <property type="entry name" value="LYSOZYME-LIKE PROTEIN-RELATED"/>
    <property type="match status" value="1"/>
</dbReference>
<dbReference type="Gene3D" id="1.10.287.950">
    <property type="entry name" value="Methyl-accepting chemotaxis protein"/>
    <property type="match status" value="1"/>
</dbReference>
<dbReference type="EMBL" id="JAVJAN010000032">
    <property type="protein sequence ID" value="MDR5588209.1"/>
    <property type="molecule type" value="Genomic_DNA"/>
</dbReference>
<evidence type="ECO:0000259" key="5">
    <source>
        <dbReference type="PROSITE" id="PS50111"/>
    </source>
</evidence>
<keyword evidence="4" id="KW-0812">Transmembrane</keyword>
<keyword evidence="4" id="KW-0472">Membrane</keyword>
<proteinExistence type="predicted"/>
<dbReference type="Pfam" id="PF00015">
    <property type="entry name" value="MCPsignal"/>
    <property type="match status" value="1"/>
</dbReference>
<dbReference type="InterPro" id="IPR004089">
    <property type="entry name" value="MCPsignal_dom"/>
</dbReference>
<feature type="coiled-coil region" evidence="3">
    <location>
        <begin position="445"/>
        <end position="472"/>
    </location>
</feature>